<dbReference type="CDD" id="cd07344">
    <property type="entry name" value="M48_yhfN_like"/>
    <property type="match status" value="1"/>
</dbReference>
<dbReference type="eggNOG" id="COG1451">
    <property type="taxonomic scope" value="Bacteria"/>
</dbReference>
<dbReference type="Proteomes" id="UP000009232">
    <property type="component" value="Chromosome"/>
</dbReference>
<dbReference type="OrthoDB" id="9811177at2"/>
<dbReference type="STRING" id="717773.Thicy_1285"/>
<evidence type="ECO:0000313" key="2">
    <source>
        <dbReference type="EMBL" id="AEG32049.1"/>
    </source>
</evidence>
<sequence length="210" mass="25002">MAAEVLLIAGQPWLIQRHRRRKRAALRVDSAGCYCLSPFGTPESCLKQFVLQHQAWWQAQLKSLPNLKPFQADSIWPFRAAGRLITSEDTPKRLKQWYKQQAEDYLPMRLDDWASRMPKKPKGVKIRFYTARWGSCNRRQEIQLNWALMACPDEVVDYVLVHELAHLVHFNHSRDFWQLVATYYPEYKQQERWLRQQGHIHLTQLKSLNF</sequence>
<accession>F6D9C2</accession>
<dbReference type="RefSeq" id="WP_013835825.1">
    <property type="nucleotide sequence ID" value="NC_015581.1"/>
</dbReference>
<name>F6D9C2_THICA</name>
<feature type="domain" description="YgjP-like metallopeptidase" evidence="1">
    <location>
        <begin position="88"/>
        <end position="196"/>
    </location>
</feature>
<dbReference type="PANTHER" id="PTHR30399">
    <property type="entry name" value="UNCHARACTERIZED PROTEIN YGJP"/>
    <property type="match status" value="1"/>
</dbReference>
<reference evidence="2 3" key="1">
    <citation type="submission" date="2011-05" db="EMBL/GenBank/DDBJ databases">
        <title>Complete sequence of Thioalkalimicrobium cyclicum ALM1.</title>
        <authorList>
            <consortium name="US DOE Joint Genome Institute"/>
            <person name="Lucas S."/>
            <person name="Han J."/>
            <person name="Lapidus A."/>
            <person name="Cheng J.-F."/>
            <person name="Goodwin L."/>
            <person name="Pitluck S."/>
            <person name="Peters L."/>
            <person name="Mikhailova N."/>
            <person name="Davenport K."/>
            <person name="Han C."/>
            <person name="Tapia R."/>
            <person name="Land M."/>
            <person name="Hauser L."/>
            <person name="Kyrpides N."/>
            <person name="Ivanova N."/>
            <person name="Pagani I."/>
            <person name="Kappler U."/>
            <person name="Woyke T."/>
        </authorList>
    </citation>
    <scope>NUCLEOTIDE SEQUENCE [LARGE SCALE GENOMIC DNA]</scope>
    <source>
        <strain evidence="3">DSM 14477 / JCM 11371 / ALM1</strain>
    </source>
</reference>
<dbReference type="AlphaFoldDB" id="F6D9C2"/>
<dbReference type="Gene3D" id="3.30.2010.10">
    <property type="entry name" value="Metalloproteases ('zincins'), catalytic domain"/>
    <property type="match status" value="1"/>
</dbReference>
<protein>
    <recommendedName>
        <fullName evidence="1">YgjP-like metallopeptidase domain-containing protein</fullName>
    </recommendedName>
</protein>
<dbReference type="HOGENOM" id="CLU_065947_2_1_6"/>
<evidence type="ECO:0000313" key="3">
    <source>
        <dbReference type="Proteomes" id="UP000009232"/>
    </source>
</evidence>
<evidence type="ECO:0000259" key="1">
    <source>
        <dbReference type="Pfam" id="PF01863"/>
    </source>
</evidence>
<dbReference type="InterPro" id="IPR053136">
    <property type="entry name" value="UTP_pyrophosphatase-like"/>
</dbReference>
<proteinExistence type="predicted"/>
<dbReference type="InterPro" id="IPR002725">
    <property type="entry name" value="YgjP-like_metallopeptidase"/>
</dbReference>
<keyword evidence="3" id="KW-1185">Reference proteome</keyword>
<dbReference type="KEGG" id="tcy:Thicy_1285"/>
<dbReference type="PANTHER" id="PTHR30399:SF1">
    <property type="entry name" value="UTP PYROPHOSPHATASE"/>
    <property type="match status" value="1"/>
</dbReference>
<dbReference type="Pfam" id="PF01863">
    <property type="entry name" value="YgjP-like"/>
    <property type="match status" value="1"/>
</dbReference>
<gene>
    <name evidence="2" type="ordered locus">Thicy_1285</name>
</gene>
<organism evidence="2 3">
    <name type="scientific">Thiomicrospira cyclica (strain DSM 14477 / JCM 11371 / ALM1)</name>
    <name type="common">Thioalkalimicrobium cyclicum</name>
    <dbReference type="NCBI Taxonomy" id="717773"/>
    <lineage>
        <taxon>Bacteria</taxon>
        <taxon>Pseudomonadati</taxon>
        <taxon>Pseudomonadota</taxon>
        <taxon>Gammaproteobacteria</taxon>
        <taxon>Thiotrichales</taxon>
        <taxon>Piscirickettsiaceae</taxon>
        <taxon>Thiomicrospira</taxon>
    </lineage>
</organism>
<dbReference type="EMBL" id="CP002776">
    <property type="protein sequence ID" value="AEG32049.1"/>
    <property type="molecule type" value="Genomic_DNA"/>
</dbReference>